<feature type="domain" description="AAA+ ATPase" evidence="6">
    <location>
        <begin position="40"/>
        <end position="189"/>
    </location>
</feature>
<evidence type="ECO:0000313" key="7">
    <source>
        <dbReference type="EMBL" id="QFI53580.1"/>
    </source>
</evidence>
<dbReference type="SUPFAM" id="SSF52540">
    <property type="entry name" value="P-loop containing nucleoside triphosphate hydrolases"/>
    <property type="match status" value="1"/>
</dbReference>
<dbReference type="KEGG" id="asim:FE240_01975"/>
<evidence type="ECO:0000256" key="2">
    <source>
        <dbReference type="ARBA" id="ARBA00022741"/>
    </source>
</evidence>
<dbReference type="InterPro" id="IPR050513">
    <property type="entry name" value="RavA_ATPases"/>
</dbReference>
<dbReference type="RefSeq" id="WP_193003175.1">
    <property type="nucleotide sequence ID" value="NZ_CP040449.1"/>
</dbReference>
<organism evidence="7 8">
    <name type="scientific">Aeromonas simiae</name>
    <dbReference type="NCBI Taxonomy" id="218936"/>
    <lineage>
        <taxon>Bacteria</taxon>
        <taxon>Pseudomonadati</taxon>
        <taxon>Pseudomonadota</taxon>
        <taxon>Gammaproteobacteria</taxon>
        <taxon>Aeromonadales</taxon>
        <taxon>Aeromonadaceae</taxon>
        <taxon>Aeromonas</taxon>
    </lineage>
</organism>
<dbReference type="InterPro" id="IPR022547">
    <property type="entry name" value="ATPase_RavA_C"/>
</dbReference>
<dbReference type="Gene3D" id="1.20.58.1510">
    <property type="match status" value="1"/>
</dbReference>
<keyword evidence="4" id="KW-0067">ATP-binding</keyword>
<dbReference type="Pfam" id="PF12592">
    <property type="entry name" value="ATPase_RavA_C"/>
    <property type="match status" value="1"/>
</dbReference>
<dbReference type="Gene3D" id="3.40.50.300">
    <property type="entry name" value="P-loop containing nucleotide triphosphate hydrolases"/>
    <property type="match status" value="1"/>
</dbReference>
<evidence type="ECO:0000256" key="5">
    <source>
        <dbReference type="ARBA" id="ARBA00023186"/>
    </source>
</evidence>
<keyword evidence="3" id="KW-0378">Hydrolase</keyword>
<dbReference type="InterPro" id="IPR046932">
    <property type="entry name" value="RavA_LARA_sf"/>
</dbReference>
<dbReference type="Pfam" id="PF20030">
    <property type="entry name" value="bpMoxR"/>
    <property type="match status" value="1"/>
</dbReference>
<dbReference type="InterPro" id="IPR027417">
    <property type="entry name" value="P-loop_NTPase"/>
</dbReference>
<dbReference type="InterPro" id="IPR003593">
    <property type="entry name" value="AAA+_ATPase"/>
</dbReference>
<dbReference type="CDD" id="cd00009">
    <property type="entry name" value="AAA"/>
    <property type="match status" value="1"/>
</dbReference>
<protein>
    <submittedName>
        <fullName evidence="7">DUF3763 domain-containing protein</fullName>
    </submittedName>
</protein>
<evidence type="ECO:0000256" key="3">
    <source>
        <dbReference type="ARBA" id="ARBA00022801"/>
    </source>
</evidence>
<keyword evidence="8" id="KW-1185">Reference proteome</keyword>
<dbReference type="PANTHER" id="PTHR32204">
    <property type="entry name" value="ATPASE RAVA"/>
    <property type="match status" value="1"/>
</dbReference>
<dbReference type="GO" id="GO:0016787">
    <property type="term" value="F:hydrolase activity"/>
    <property type="evidence" value="ECO:0007669"/>
    <property type="project" value="UniProtKB-KW"/>
</dbReference>
<evidence type="ECO:0000256" key="4">
    <source>
        <dbReference type="ARBA" id="ARBA00022840"/>
    </source>
</evidence>
<dbReference type="Proteomes" id="UP000594034">
    <property type="component" value="Chromosome"/>
</dbReference>
<dbReference type="Gene3D" id="2.40.128.430">
    <property type="match status" value="1"/>
</dbReference>
<name>A0A5J6WRW6_9GAMM</name>
<dbReference type="InterPro" id="IPR045427">
    <property type="entry name" value="MoxR"/>
</dbReference>
<dbReference type="PANTHER" id="PTHR32204:SF0">
    <property type="entry name" value="ATPASE RAVA"/>
    <property type="match status" value="1"/>
</dbReference>
<gene>
    <name evidence="7" type="ORF">FE240_01975</name>
</gene>
<sequence>MRPHSHGALPERINRLVSALGEGLYERQEVLRLCLLAALSGESVFLLGPPGIAKSLIARRLKQAFHEARHFEYLMTRFSTPEEVFGPLSIQALKEEGKYLRLTRGYLPESEVVFLDEIWKAGPAILNTLLTAINERQFRNGDAQHSIPLRLLVTASNELPAPDSGLEALYDRMLLRLWLDRVQEKSNFRALLASEGQAEVKLAPGLAITSEEYDAWQSAIDAVVLPDSCFDLIYQLRQRIESQLEGRCYVSDRRWKKAVRLAKASAFFNGRAEVAPLDLLLFKECLWHDGESRQALLDIVDESARLHGYGQLAMTRQLHGLQEQLGQLEKEVARRFACRAQQRKQWFGRRGRGLALDLSRARYFGKQVHLHLLHPAALEAEEPALLTETLVFERATLAHWHPVGEHTLGWRLGSPKEGHFELTLNDEHELQVLDGQRAPVPLLLVEAPVALSVLAPWQERVAELLRQTQVLQQSLRRQRLLFELHQQHLFVGHEWLQKVESSFFVLARDLELFATRLDGWPVRLARLAE</sequence>
<dbReference type="AlphaFoldDB" id="A0A5J6WRW6"/>
<dbReference type="GO" id="GO:0005524">
    <property type="term" value="F:ATP binding"/>
    <property type="evidence" value="ECO:0007669"/>
    <property type="project" value="UniProtKB-KW"/>
</dbReference>
<evidence type="ECO:0000256" key="1">
    <source>
        <dbReference type="ARBA" id="ARBA00022490"/>
    </source>
</evidence>
<dbReference type="SMART" id="SM00382">
    <property type="entry name" value="AAA"/>
    <property type="match status" value="1"/>
</dbReference>
<evidence type="ECO:0000259" key="6">
    <source>
        <dbReference type="SMART" id="SM00382"/>
    </source>
</evidence>
<reference evidence="7 8" key="1">
    <citation type="submission" date="2019-05" db="EMBL/GenBank/DDBJ databases">
        <title>OXA-830, a novel chromosomally encoded expanded-spectrum class D beta-lactamase in Aeromonas simiae.</title>
        <authorList>
            <person name="Zhou W."/>
            <person name="Chen Q."/>
        </authorList>
    </citation>
    <scope>NUCLEOTIDE SEQUENCE [LARGE SCALE GENOMIC DNA]</scope>
    <source>
        <strain evidence="7 8">A6</strain>
    </source>
</reference>
<accession>A0A5J6WRW6</accession>
<dbReference type="EMBL" id="CP040449">
    <property type="protein sequence ID" value="QFI53580.1"/>
    <property type="molecule type" value="Genomic_DNA"/>
</dbReference>
<keyword evidence="5" id="KW-0143">Chaperone</keyword>
<evidence type="ECO:0000313" key="8">
    <source>
        <dbReference type="Proteomes" id="UP000594034"/>
    </source>
</evidence>
<keyword evidence="2" id="KW-0547">Nucleotide-binding</keyword>
<keyword evidence="1" id="KW-0963">Cytoplasm</keyword>
<proteinExistence type="predicted"/>
<dbReference type="InterPro" id="IPR041538">
    <property type="entry name" value="RavA-like_AAA_lid"/>
</dbReference>
<dbReference type="Pfam" id="PF17868">
    <property type="entry name" value="AAA_lid_8"/>
    <property type="match status" value="1"/>
</dbReference>